<organism evidence="2 3">
    <name type="scientific">Aquiflexum balticum DSM 16537</name>
    <dbReference type="NCBI Taxonomy" id="758820"/>
    <lineage>
        <taxon>Bacteria</taxon>
        <taxon>Pseudomonadati</taxon>
        <taxon>Bacteroidota</taxon>
        <taxon>Cytophagia</taxon>
        <taxon>Cytophagales</taxon>
        <taxon>Cyclobacteriaceae</taxon>
        <taxon>Aquiflexum</taxon>
    </lineage>
</organism>
<keyword evidence="3" id="KW-1185">Reference proteome</keyword>
<dbReference type="RefSeq" id="WP_084122956.1">
    <property type="nucleotide sequence ID" value="NZ_LT838813.1"/>
</dbReference>
<proteinExistence type="predicted"/>
<keyword evidence="1" id="KW-0472">Membrane</keyword>
<dbReference type="EMBL" id="LT838813">
    <property type="protein sequence ID" value="SMD46004.1"/>
    <property type="molecule type" value="Genomic_DNA"/>
</dbReference>
<feature type="transmembrane region" description="Helical" evidence="1">
    <location>
        <begin position="52"/>
        <end position="74"/>
    </location>
</feature>
<dbReference type="Pfam" id="PF20540">
    <property type="entry name" value="DUF6755"/>
    <property type="match status" value="1"/>
</dbReference>
<sequence length="84" mass="9624">MSNFRYSQKEAHPNKTNTLMTGITLLLILLVSIQIWLLYSALNNALTENFKIAVSTFLGSLVLFITSAWLLRYLPEPRNPKIKE</sequence>
<evidence type="ECO:0000313" key="2">
    <source>
        <dbReference type="EMBL" id="SMD46004.1"/>
    </source>
</evidence>
<dbReference type="Proteomes" id="UP000192333">
    <property type="component" value="Chromosome I"/>
</dbReference>
<accession>A0A1W2HB37</accession>
<dbReference type="InterPro" id="IPR046643">
    <property type="entry name" value="DUF6755"/>
</dbReference>
<reference evidence="3" key="1">
    <citation type="submission" date="2017-04" db="EMBL/GenBank/DDBJ databases">
        <authorList>
            <person name="Varghese N."/>
            <person name="Submissions S."/>
        </authorList>
    </citation>
    <scope>NUCLEOTIDE SEQUENCE [LARGE SCALE GENOMIC DNA]</scope>
    <source>
        <strain evidence="3">DSM 16537</strain>
    </source>
</reference>
<evidence type="ECO:0000313" key="3">
    <source>
        <dbReference type="Proteomes" id="UP000192333"/>
    </source>
</evidence>
<dbReference type="AlphaFoldDB" id="A0A1W2HB37"/>
<feature type="transmembrane region" description="Helical" evidence="1">
    <location>
        <begin position="21"/>
        <end position="40"/>
    </location>
</feature>
<evidence type="ECO:0000256" key="1">
    <source>
        <dbReference type="SAM" id="Phobius"/>
    </source>
</evidence>
<dbReference type="OrthoDB" id="676917at2"/>
<keyword evidence="1" id="KW-1133">Transmembrane helix</keyword>
<name>A0A1W2HB37_9BACT</name>
<dbReference type="STRING" id="758820.SAMN00777080_4678"/>
<protein>
    <submittedName>
        <fullName evidence="2">Uncharacterized protein</fullName>
    </submittedName>
</protein>
<keyword evidence="1" id="KW-0812">Transmembrane</keyword>
<gene>
    <name evidence="2" type="ORF">SAMN00777080_4678</name>
</gene>